<dbReference type="Proteomes" id="UP000582974">
    <property type="component" value="Unassembled WGS sequence"/>
</dbReference>
<dbReference type="GO" id="GO:0046464">
    <property type="term" value="P:acylglycerol catabolic process"/>
    <property type="evidence" value="ECO:0007669"/>
    <property type="project" value="TreeGrafter"/>
</dbReference>
<dbReference type="InterPro" id="IPR000639">
    <property type="entry name" value="Epox_hydrolase-like"/>
</dbReference>
<dbReference type="GO" id="GO:0047372">
    <property type="term" value="F:monoacylglycerol lipase activity"/>
    <property type="evidence" value="ECO:0007669"/>
    <property type="project" value="TreeGrafter"/>
</dbReference>
<evidence type="ECO:0000313" key="2">
    <source>
        <dbReference type="EMBL" id="MBA0124454.1"/>
    </source>
</evidence>
<dbReference type="Gene3D" id="3.40.50.1820">
    <property type="entry name" value="alpha/beta hydrolase"/>
    <property type="match status" value="1"/>
</dbReference>
<comment type="caution">
    <text evidence="2">The sequence shown here is derived from an EMBL/GenBank/DDBJ whole genome shotgun (WGS) entry which is preliminary data.</text>
</comment>
<accession>A0A837ZWG1</accession>
<dbReference type="PANTHER" id="PTHR43798">
    <property type="entry name" value="MONOACYLGLYCEROL LIPASE"/>
    <property type="match status" value="1"/>
</dbReference>
<evidence type="ECO:0000313" key="3">
    <source>
        <dbReference type="Proteomes" id="UP000582974"/>
    </source>
</evidence>
<dbReference type="InterPro" id="IPR050266">
    <property type="entry name" value="AB_hydrolase_sf"/>
</dbReference>
<dbReference type="RefSeq" id="WP_180891316.1">
    <property type="nucleotide sequence ID" value="NZ_JACCKD010000001.1"/>
</dbReference>
<evidence type="ECO:0000259" key="1">
    <source>
        <dbReference type="Pfam" id="PF00561"/>
    </source>
</evidence>
<dbReference type="PRINTS" id="PR00412">
    <property type="entry name" value="EPOXHYDRLASE"/>
</dbReference>
<dbReference type="SUPFAM" id="SSF53474">
    <property type="entry name" value="alpha/beta-Hydrolases"/>
    <property type="match status" value="1"/>
</dbReference>
<proteinExistence type="predicted"/>
<name>A0A837ZWG1_9PSEU</name>
<dbReference type="InterPro" id="IPR000073">
    <property type="entry name" value="AB_hydrolase_1"/>
</dbReference>
<keyword evidence="3" id="KW-1185">Reference proteome</keyword>
<sequence>MDRALPDTVMEWANGGRLVDTAPGRVFVHRSDGSAPYLVFLHGYPTCGYDFRQVIDRLPHRATLAPDFLGFGLSDKPRPHRYGILEHADVVEEVLAAHGSDEADIVAHDMGTSVATELMARELAGTLSFRLRRVVLSNGGVIIERASLRLIQRALLSPLGPLVSRLSNRRMFAQQLGRLFSAHHPLDRREAAAQWALVSNAGGHRIAHLLCRYVRERSYYARRWHGAIGSWEGTLGFLWGLRDPVATGHVLNGLRELRPSAPVVELAELGHYPQLEDPEAFTEAMLRLLDDRSS</sequence>
<organism evidence="2 3">
    <name type="scientific">Haloechinothrix aidingensis</name>
    <dbReference type="NCBI Taxonomy" id="2752311"/>
    <lineage>
        <taxon>Bacteria</taxon>
        <taxon>Bacillati</taxon>
        <taxon>Actinomycetota</taxon>
        <taxon>Actinomycetes</taxon>
        <taxon>Pseudonocardiales</taxon>
        <taxon>Pseudonocardiaceae</taxon>
        <taxon>Haloechinothrix</taxon>
    </lineage>
</organism>
<dbReference type="AlphaFoldDB" id="A0A837ZWG1"/>
<keyword evidence="2" id="KW-0378">Hydrolase</keyword>
<dbReference type="Pfam" id="PF00561">
    <property type="entry name" value="Abhydrolase_1"/>
    <property type="match status" value="1"/>
</dbReference>
<protein>
    <submittedName>
        <fullName evidence="2">Alpha/beta hydrolase</fullName>
    </submittedName>
</protein>
<dbReference type="PANTHER" id="PTHR43798:SF33">
    <property type="entry name" value="HYDROLASE, PUTATIVE (AFU_ORTHOLOGUE AFUA_2G14860)-RELATED"/>
    <property type="match status" value="1"/>
</dbReference>
<gene>
    <name evidence="2" type="ORF">H0B56_02740</name>
</gene>
<dbReference type="InterPro" id="IPR029058">
    <property type="entry name" value="AB_hydrolase_fold"/>
</dbReference>
<reference evidence="2 3" key="1">
    <citation type="submission" date="2020-07" db="EMBL/GenBank/DDBJ databases">
        <title>Genome of Haloechinothrix sp.</title>
        <authorList>
            <person name="Tang S.-K."/>
            <person name="Yang L."/>
            <person name="Zhu W.-Y."/>
        </authorList>
    </citation>
    <scope>NUCLEOTIDE SEQUENCE [LARGE SCALE GENOMIC DNA]</scope>
    <source>
        <strain evidence="2 3">YIM 98757</strain>
    </source>
</reference>
<dbReference type="GO" id="GO:0016020">
    <property type="term" value="C:membrane"/>
    <property type="evidence" value="ECO:0007669"/>
    <property type="project" value="TreeGrafter"/>
</dbReference>
<dbReference type="EMBL" id="JACCKD010000001">
    <property type="protein sequence ID" value="MBA0124454.1"/>
    <property type="molecule type" value="Genomic_DNA"/>
</dbReference>
<feature type="domain" description="AB hydrolase-1" evidence="1">
    <location>
        <begin position="37"/>
        <end position="278"/>
    </location>
</feature>